<sequence>MDGAGATSIVLPQPCPPTSASDEPVFYNAQMEHWRFNPETDAADQGNIWDLARREYLSGMRAIDICRRYGMSLRSFRLRARVEKWRRIDRLDCDVEPEDGEYHPDDDVGFADLADQVFLNIRKAIGARRAAEAASWMRLFDKLALRAQGEVMSELPDFPPPPEPEPEPEREPLRLTIIDDPESLSDSSPVEPEPQDACEAVHLLHPVFSECKTDPEAAADATPSQPVMTGPVADPATPAEAIPACDTLEEIQRKALLLLRSRRLELGMGVSDIDEQLAELGPGP</sequence>
<name>A0A975C2J1_9CAUL</name>
<organism evidence="2 3">
    <name type="scientific">Brevundimonas goettingensis</name>
    <dbReference type="NCBI Taxonomy" id="2774190"/>
    <lineage>
        <taxon>Bacteria</taxon>
        <taxon>Pseudomonadati</taxon>
        <taxon>Pseudomonadota</taxon>
        <taxon>Alphaproteobacteria</taxon>
        <taxon>Caulobacterales</taxon>
        <taxon>Caulobacteraceae</taxon>
        <taxon>Brevundimonas</taxon>
    </lineage>
</organism>
<dbReference type="RefSeq" id="WP_207931936.1">
    <property type="nucleotide sequence ID" value="NZ_CP062222.1"/>
</dbReference>
<protein>
    <submittedName>
        <fullName evidence="2">Uncharacterized protein</fullName>
    </submittedName>
</protein>
<accession>A0A975C2J1</accession>
<reference evidence="2" key="1">
    <citation type="submission" date="2020-09" db="EMBL/GenBank/DDBJ databases">
        <title>Brevundimonas sp. LVF2 isolated from a puddle in Goettingen, Germany.</title>
        <authorList>
            <person name="Friedrich I."/>
            <person name="Klassen A."/>
            <person name="Hannes N."/>
            <person name="Schneider D."/>
            <person name="Hertel R."/>
            <person name="Daniel R."/>
        </authorList>
    </citation>
    <scope>NUCLEOTIDE SEQUENCE</scope>
    <source>
        <strain evidence="2">LVF2</strain>
    </source>
</reference>
<evidence type="ECO:0000313" key="2">
    <source>
        <dbReference type="EMBL" id="QTC92656.1"/>
    </source>
</evidence>
<keyword evidence="3" id="KW-1185">Reference proteome</keyword>
<dbReference type="AlphaFoldDB" id="A0A975C2J1"/>
<dbReference type="KEGG" id="bgoe:IFJ75_07280"/>
<evidence type="ECO:0000256" key="1">
    <source>
        <dbReference type="SAM" id="MobiDB-lite"/>
    </source>
</evidence>
<evidence type="ECO:0000313" key="3">
    <source>
        <dbReference type="Proteomes" id="UP000663918"/>
    </source>
</evidence>
<dbReference type="EMBL" id="CP062222">
    <property type="protein sequence ID" value="QTC92656.1"/>
    <property type="molecule type" value="Genomic_DNA"/>
</dbReference>
<dbReference type="Proteomes" id="UP000663918">
    <property type="component" value="Chromosome"/>
</dbReference>
<gene>
    <name evidence="2" type="ORF">IFJ75_07280</name>
</gene>
<proteinExistence type="predicted"/>
<feature type="region of interest" description="Disordered" evidence="1">
    <location>
        <begin position="216"/>
        <end position="235"/>
    </location>
</feature>